<evidence type="ECO:0000313" key="3">
    <source>
        <dbReference type="Proteomes" id="UP001430953"/>
    </source>
</evidence>
<organism evidence="2 3">
    <name type="scientific">Cardiocondyla obscurior</name>
    <dbReference type="NCBI Taxonomy" id="286306"/>
    <lineage>
        <taxon>Eukaryota</taxon>
        <taxon>Metazoa</taxon>
        <taxon>Ecdysozoa</taxon>
        <taxon>Arthropoda</taxon>
        <taxon>Hexapoda</taxon>
        <taxon>Insecta</taxon>
        <taxon>Pterygota</taxon>
        <taxon>Neoptera</taxon>
        <taxon>Endopterygota</taxon>
        <taxon>Hymenoptera</taxon>
        <taxon>Apocrita</taxon>
        <taxon>Aculeata</taxon>
        <taxon>Formicoidea</taxon>
        <taxon>Formicidae</taxon>
        <taxon>Myrmicinae</taxon>
        <taxon>Cardiocondyla</taxon>
    </lineage>
</organism>
<dbReference type="Proteomes" id="UP001430953">
    <property type="component" value="Unassembled WGS sequence"/>
</dbReference>
<evidence type="ECO:0000256" key="1">
    <source>
        <dbReference type="SAM" id="MobiDB-lite"/>
    </source>
</evidence>
<comment type="caution">
    <text evidence="2">The sequence shown here is derived from an EMBL/GenBank/DDBJ whole genome shotgun (WGS) entry which is preliminary data.</text>
</comment>
<feature type="compositionally biased region" description="Basic and acidic residues" evidence="1">
    <location>
        <begin position="49"/>
        <end position="70"/>
    </location>
</feature>
<evidence type="ECO:0000313" key="2">
    <source>
        <dbReference type="EMBL" id="KAL0132515.1"/>
    </source>
</evidence>
<sequence>MEKEKYNDKIVDRRKELQRIIDGSTEKRHLMGEKTSTKLVLFLNEARPREYEKRGKEGGKSWEQTSEKRSRSAPGIGMIELSDLPWQLRTTSCQMMGRVLINNTGSDWLPAGGSRVRYTESREQ</sequence>
<proteinExistence type="predicted"/>
<reference evidence="2 3" key="1">
    <citation type="submission" date="2023-03" db="EMBL/GenBank/DDBJ databases">
        <title>High recombination rates correlate with genetic variation in Cardiocondyla obscurior ants.</title>
        <authorList>
            <person name="Errbii M."/>
        </authorList>
    </citation>
    <scope>NUCLEOTIDE SEQUENCE [LARGE SCALE GENOMIC DNA]</scope>
    <source>
        <strain evidence="2">Alpha-2009</strain>
        <tissue evidence="2">Whole body</tissue>
    </source>
</reference>
<keyword evidence="3" id="KW-1185">Reference proteome</keyword>
<accession>A0AAW2GYX0</accession>
<protein>
    <submittedName>
        <fullName evidence="2">Uncharacterized protein</fullName>
    </submittedName>
</protein>
<dbReference type="AlphaFoldDB" id="A0AAW2GYX0"/>
<feature type="region of interest" description="Disordered" evidence="1">
    <location>
        <begin position="49"/>
        <end position="76"/>
    </location>
</feature>
<gene>
    <name evidence="2" type="ORF">PUN28_000333</name>
</gene>
<name>A0AAW2GYX0_9HYME</name>
<dbReference type="EMBL" id="JADYXP020000001">
    <property type="protein sequence ID" value="KAL0132515.1"/>
    <property type="molecule type" value="Genomic_DNA"/>
</dbReference>